<comment type="caution">
    <text evidence="3">The sequence shown here is derived from an EMBL/GenBank/DDBJ whole genome shotgun (WGS) entry which is preliminary data.</text>
</comment>
<evidence type="ECO:0000313" key="4">
    <source>
        <dbReference type="Proteomes" id="UP000037035"/>
    </source>
</evidence>
<evidence type="ECO:0000313" key="3">
    <source>
        <dbReference type="EMBL" id="KNZ50668.1"/>
    </source>
</evidence>
<keyword evidence="4" id="KW-1185">Reference proteome</keyword>
<dbReference type="AlphaFoldDB" id="A0A0L6UQ44"/>
<keyword evidence="2" id="KW-1133">Transmembrane helix</keyword>
<feature type="transmembrane region" description="Helical" evidence="2">
    <location>
        <begin position="127"/>
        <end position="147"/>
    </location>
</feature>
<dbReference type="EMBL" id="LAVV01009391">
    <property type="protein sequence ID" value="KNZ50668.1"/>
    <property type="molecule type" value="Genomic_DNA"/>
</dbReference>
<name>A0A0L6UQ44_9BASI</name>
<accession>A0A0L6UQ44</accession>
<evidence type="ECO:0000256" key="2">
    <source>
        <dbReference type="SAM" id="Phobius"/>
    </source>
</evidence>
<feature type="region of interest" description="Disordered" evidence="1">
    <location>
        <begin position="223"/>
        <end position="256"/>
    </location>
</feature>
<keyword evidence="2" id="KW-0472">Membrane</keyword>
<evidence type="ECO:0000256" key="1">
    <source>
        <dbReference type="SAM" id="MobiDB-lite"/>
    </source>
</evidence>
<protein>
    <submittedName>
        <fullName evidence="3">Uncharacterized protein</fullName>
    </submittedName>
</protein>
<reference evidence="3 4" key="1">
    <citation type="submission" date="2015-08" db="EMBL/GenBank/DDBJ databases">
        <title>Next Generation Sequencing and Analysis of the Genome of Puccinia sorghi L Schw, the Causal Agent of Maize Common Rust.</title>
        <authorList>
            <person name="Rochi L."/>
            <person name="Burguener G."/>
            <person name="Darino M."/>
            <person name="Turjanski A."/>
            <person name="Kreff E."/>
            <person name="Dieguez M.J."/>
            <person name="Sacco F."/>
        </authorList>
    </citation>
    <scope>NUCLEOTIDE SEQUENCE [LARGE SCALE GENOMIC DNA]</scope>
    <source>
        <strain evidence="3 4">RO10H11247</strain>
    </source>
</reference>
<gene>
    <name evidence="3" type="ORF">VP01_42g2</name>
</gene>
<proteinExistence type="predicted"/>
<feature type="transmembrane region" description="Helical" evidence="2">
    <location>
        <begin position="98"/>
        <end position="120"/>
    </location>
</feature>
<sequence>MLVVSVVQVEVKKVEGMGFILLPCHSRIHQDHCCQSSSTHQKNKSSQNTQDQQVTVIINTQNKKIFTHHNINSTSVSISWNSNSGGAYTRNTESDRQLIILVVYSFYFMLLNLLLLSVVVQSFHCCCLIVLCVFPCTYCLFPSFFIIPHVTHLSPSIQNLFIKYARHTHLSVPQISHFKYFSLIYCLKFNIFINSSVTRKTRVSRIITGLLRLTQSMQNKRREIKVKETDKQQQGVQNHPVRIEKKRRRKYEQESSERALASGSKVFTWSDFLAGVMIKLNIFNAHNKNISNLIYYKSFWTCLLYIRLKRRISYHWCNLKNQSWCKLQTNSFHIVHLFESQSLTSQLDCAGDLAPLSSDVYQAFPGFERVETRKKKFLDRNSWCSPLDAFTSLVFGEIGMFLKILIFHDAFVSPRSSIVNVADMVFLKQGKSLLMIIISSI</sequence>
<dbReference type="Proteomes" id="UP000037035">
    <property type="component" value="Unassembled WGS sequence"/>
</dbReference>
<organism evidence="3 4">
    <name type="scientific">Puccinia sorghi</name>
    <dbReference type="NCBI Taxonomy" id="27349"/>
    <lineage>
        <taxon>Eukaryota</taxon>
        <taxon>Fungi</taxon>
        <taxon>Dikarya</taxon>
        <taxon>Basidiomycota</taxon>
        <taxon>Pucciniomycotina</taxon>
        <taxon>Pucciniomycetes</taxon>
        <taxon>Pucciniales</taxon>
        <taxon>Pucciniaceae</taxon>
        <taxon>Puccinia</taxon>
    </lineage>
</organism>
<dbReference type="VEuPathDB" id="FungiDB:VP01_42g2"/>
<keyword evidence="2" id="KW-0812">Transmembrane</keyword>